<evidence type="ECO:0000256" key="2">
    <source>
        <dbReference type="ARBA" id="ARBA00023315"/>
    </source>
</evidence>
<feature type="domain" description="N-acetyltransferase" evidence="3">
    <location>
        <begin position="5"/>
        <end position="157"/>
    </location>
</feature>
<keyword evidence="1 4" id="KW-0808">Transferase</keyword>
<dbReference type="Proteomes" id="UP000295212">
    <property type="component" value="Unassembled WGS sequence"/>
</dbReference>
<evidence type="ECO:0000313" key="4">
    <source>
        <dbReference type="EMBL" id="TDR50736.1"/>
    </source>
</evidence>
<evidence type="ECO:0000313" key="5">
    <source>
        <dbReference type="Proteomes" id="UP000295212"/>
    </source>
</evidence>
<comment type="caution">
    <text evidence="4">The sequence shown here is derived from an EMBL/GenBank/DDBJ whole genome shotgun (WGS) entry which is preliminary data.</text>
</comment>
<dbReference type="AlphaFoldDB" id="A0A4V3DP32"/>
<dbReference type="InterPro" id="IPR000182">
    <property type="entry name" value="GNAT_dom"/>
</dbReference>
<proteinExistence type="predicted"/>
<protein>
    <submittedName>
        <fullName evidence="4">Acetyltransferase (GNAT) family protein</fullName>
    </submittedName>
</protein>
<organism evidence="4 5">
    <name type="scientific">Halomonas ventosae</name>
    <dbReference type="NCBI Taxonomy" id="229007"/>
    <lineage>
        <taxon>Bacteria</taxon>
        <taxon>Pseudomonadati</taxon>
        <taxon>Pseudomonadota</taxon>
        <taxon>Gammaproteobacteria</taxon>
        <taxon>Oceanospirillales</taxon>
        <taxon>Halomonadaceae</taxon>
        <taxon>Halomonas</taxon>
    </lineage>
</organism>
<dbReference type="PANTHER" id="PTHR43877:SF2">
    <property type="entry name" value="AMINOALKYLPHOSPHONATE N-ACETYLTRANSFERASE-RELATED"/>
    <property type="match status" value="1"/>
</dbReference>
<gene>
    <name evidence="4" type="ORF">DFP85_12220</name>
</gene>
<dbReference type="InterPro" id="IPR050832">
    <property type="entry name" value="Bact_Acetyltransf"/>
</dbReference>
<dbReference type="GO" id="GO:0016747">
    <property type="term" value="F:acyltransferase activity, transferring groups other than amino-acyl groups"/>
    <property type="evidence" value="ECO:0007669"/>
    <property type="project" value="InterPro"/>
</dbReference>
<reference evidence="4 5" key="1">
    <citation type="submission" date="2019-03" db="EMBL/GenBank/DDBJ databases">
        <title>Genomic Encyclopedia of Type Strains, Phase III (KMG-III): the genomes of soil and plant-associated and newly described type strains.</title>
        <authorList>
            <person name="Whitman W."/>
        </authorList>
    </citation>
    <scope>NUCLEOTIDE SEQUENCE [LARGE SCALE GENOMIC DNA]</scope>
    <source>
        <strain evidence="4 5">CECT 5797</strain>
    </source>
</reference>
<keyword evidence="2" id="KW-0012">Acyltransferase</keyword>
<dbReference type="InterPro" id="IPR016181">
    <property type="entry name" value="Acyl_CoA_acyltransferase"/>
</dbReference>
<sequence>MAERVEIVRLSADSPHLERVAAWQHAEWSHLSPGETQASRLAALRGECGRAGVPSVFVAIAAGRPVGTASLVAHDLDSRPDLTPWLASVYVRPEWRGRGIASSLVRRVETEASSNGIERLHLFTPDRQALYRRLGWADHETLLHHGETVTLMTRRLIPATA</sequence>
<dbReference type="Pfam" id="PF13508">
    <property type="entry name" value="Acetyltransf_7"/>
    <property type="match status" value="1"/>
</dbReference>
<dbReference type="SUPFAM" id="SSF55729">
    <property type="entry name" value="Acyl-CoA N-acyltransferases (Nat)"/>
    <property type="match status" value="1"/>
</dbReference>
<accession>A0A4V3DP32</accession>
<dbReference type="OrthoDB" id="7678938at2"/>
<dbReference type="CDD" id="cd04301">
    <property type="entry name" value="NAT_SF"/>
    <property type="match status" value="1"/>
</dbReference>
<dbReference type="RefSeq" id="WP_133637452.1">
    <property type="nucleotide sequence ID" value="NZ_SNZJ01000022.1"/>
</dbReference>
<evidence type="ECO:0000256" key="1">
    <source>
        <dbReference type="ARBA" id="ARBA00022679"/>
    </source>
</evidence>
<dbReference type="Gene3D" id="3.40.630.30">
    <property type="match status" value="1"/>
</dbReference>
<dbReference type="PANTHER" id="PTHR43877">
    <property type="entry name" value="AMINOALKYLPHOSPHONATE N-ACETYLTRANSFERASE-RELATED-RELATED"/>
    <property type="match status" value="1"/>
</dbReference>
<evidence type="ECO:0000259" key="3">
    <source>
        <dbReference type="PROSITE" id="PS51186"/>
    </source>
</evidence>
<dbReference type="PROSITE" id="PS51186">
    <property type="entry name" value="GNAT"/>
    <property type="match status" value="1"/>
</dbReference>
<name>A0A4V3DP32_9GAMM</name>
<dbReference type="EMBL" id="SNZJ01000022">
    <property type="protein sequence ID" value="TDR50736.1"/>
    <property type="molecule type" value="Genomic_DNA"/>
</dbReference>